<name>A0A182F4Y3_ANOAL</name>
<dbReference type="InterPro" id="IPR056551">
    <property type="entry name" value="Beta-prop_NOL10_N"/>
</dbReference>
<dbReference type="GO" id="GO:0032040">
    <property type="term" value="C:small-subunit processome"/>
    <property type="evidence" value="ECO:0007669"/>
    <property type="project" value="TreeGrafter"/>
</dbReference>
<dbReference type="PROSITE" id="PS51294">
    <property type="entry name" value="HTH_MYB"/>
    <property type="match status" value="3"/>
</dbReference>
<dbReference type="CDD" id="cd00167">
    <property type="entry name" value="SANT"/>
    <property type="match status" value="3"/>
</dbReference>
<feature type="compositionally biased region" description="Polar residues" evidence="10">
    <location>
        <begin position="663"/>
        <end position="676"/>
    </location>
</feature>
<feature type="region of interest" description="Disordered" evidence="10">
    <location>
        <begin position="610"/>
        <end position="676"/>
    </location>
</feature>
<evidence type="ECO:0000313" key="12">
    <source>
        <dbReference type="Proteomes" id="UP000069272"/>
    </source>
</evidence>
<feature type="compositionally biased region" description="Basic and acidic residues" evidence="10">
    <location>
        <begin position="637"/>
        <end position="649"/>
    </location>
</feature>
<protein>
    <recommendedName>
        <fullName evidence="3">Nucleolar protein 10</fullName>
    </recommendedName>
</protein>
<feature type="compositionally biased region" description="Polar residues" evidence="10">
    <location>
        <begin position="1305"/>
        <end position="1314"/>
    </location>
</feature>
<dbReference type="STRING" id="7167.A0A182F4Y3"/>
<evidence type="ECO:0000256" key="3">
    <source>
        <dbReference type="ARBA" id="ARBA00015517"/>
    </source>
</evidence>
<evidence type="ECO:0000256" key="2">
    <source>
        <dbReference type="ARBA" id="ARBA00005264"/>
    </source>
</evidence>
<evidence type="ECO:0000256" key="7">
    <source>
        <dbReference type="ARBA" id="ARBA00023125"/>
    </source>
</evidence>
<dbReference type="FunFam" id="1.10.10.60:FF:000010">
    <property type="entry name" value="Transcriptional activator Myb isoform A"/>
    <property type="match status" value="1"/>
</dbReference>
<feature type="region of interest" description="Disordered" evidence="10">
    <location>
        <begin position="717"/>
        <end position="746"/>
    </location>
</feature>
<reference evidence="11 12" key="1">
    <citation type="journal article" date="2017" name="G3 (Bethesda)">
        <title>The Physical Genome Mapping of Anopheles albimanus Corrected Scaffold Misassemblies and Identified Interarm Rearrangements in Genus Anopheles.</title>
        <authorList>
            <person name="Artemov G.N."/>
            <person name="Peery A.N."/>
            <person name="Jiang X."/>
            <person name="Tu Z."/>
            <person name="Stegniy V.N."/>
            <person name="Sharakhova M.V."/>
            <person name="Sharakhov I.V."/>
        </authorList>
    </citation>
    <scope>NUCLEOTIDE SEQUENCE [LARGE SCALE GENOMIC DNA]</scope>
    <source>
        <strain evidence="11 12">ALBI9_A</strain>
    </source>
</reference>
<dbReference type="FunFam" id="1.10.10.60:FF:000016">
    <property type="entry name" value="Transcriptional activator Myb isoform A"/>
    <property type="match status" value="1"/>
</dbReference>
<evidence type="ECO:0000256" key="8">
    <source>
        <dbReference type="ARBA" id="ARBA00023163"/>
    </source>
</evidence>
<evidence type="ECO:0000256" key="9">
    <source>
        <dbReference type="ARBA" id="ARBA00023242"/>
    </source>
</evidence>
<dbReference type="GO" id="GO:0003677">
    <property type="term" value="F:DNA binding"/>
    <property type="evidence" value="ECO:0007669"/>
    <property type="project" value="UniProtKB-KW"/>
</dbReference>
<feature type="region of interest" description="Disordered" evidence="10">
    <location>
        <begin position="1"/>
        <end position="24"/>
    </location>
</feature>
<comment type="similarity">
    <text evidence="2">Belongs to the WD repeat NOL10/ENP2 family.</text>
</comment>
<dbReference type="InterPro" id="IPR012580">
    <property type="entry name" value="NUC153"/>
</dbReference>
<dbReference type="Gene3D" id="2.130.10.10">
    <property type="entry name" value="YVTN repeat-like/Quinoprotein amine dehydrogenase"/>
    <property type="match status" value="1"/>
</dbReference>
<dbReference type="InterPro" id="IPR015943">
    <property type="entry name" value="WD40/YVTN_repeat-like_dom_sf"/>
</dbReference>
<dbReference type="PANTHER" id="PTHR14927">
    <property type="entry name" value="NUCLEOLAR PROTEIN 10"/>
    <property type="match status" value="1"/>
</dbReference>
<dbReference type="SUPFAM" id="SSF50978">
    <property type="entry name" value="WD40 repeat-like"/>
    <property type="match status" value="1"/>
</dbReference>
<dbReference type="Pfam" id="PF23097">
    <property type="entry name" value="NOL10_2nd"/>
    <property type="match status" value="1"/>
</dbReference>
<dbReference type="VEuPathDB" id="VectorBase:AALB20_032184"/>
<dbReference type="SMART" id="SM00320">
    <property type="entry name" value="WD40"/>
    <property type="match status" value="3"/>
</dbReference>
<dbReference type="GO" id="GO:0000462">
    <property type="term" value="P:maturation of SSU-rRNA from tricistronic rRNA transcript (SSU-rRNA, 5.8S rRNA, LSU-rRNA)"/>
    <property type="evidence" value="ECO:0007669"/>
    <property type="project" value="TreeGrafter"/>
</dbReference>
<dbReference type="InterPro" id="IPR036322">
    <property type="entry name" value="WD40_repeat_dom_sf"/>
</dbReference>
<dbReference type="Pfam" id="PF13921">
    <property type="entry name" value="Myb_DNA-bind_6"/>
    <property type="match status" value="1"/>
</dbReference>
<feature type="compositionally biased region" description="Acidic residues" evidence="10">
    <location>
        <begin position="1257"/>
        <end position="1271"/>
    </location>
</feature>
<dbReference type="SUPFAM" id="SSF46689">
    <property type="entry name" value="Homeodomain-like"/>
    <property type="match status" value="2"/>
</dbReference>
<feature type="compositionally biased region" description="Basic and acidic residues" evidence="10">
    <location>
        <begin position="9"/>
        <end position="24"/>
    </location>
</feature>
<evidence type="ECO:0000256" key="10">
    <source>
        <dbReference type="SAM" id="MobiDB-lite"/>
    </source>
</evidence>
<dbReference type="PROSITE" id="PS50090">
    <property type="entry name" value="MYB_LIKE"/>
    <property type="match status" value="3"/>
</dbReference>
<evidence type="ECO:0000256" key="6">
    <source>
        <dbReference type="ARBA" id="ARBA00023015"/>
    </source>
</evidence>
<dbReference type="InterPro" id="IPR001680">
    <property type="entry name" value="WD40_rpt"/>
</dbReference>
<sequence>MESSEDDNSEHSQGDKSNKQRWTKHEDAALKTLVEQHGERWEIISRLLKDRNDVQCQQRWTKVVNPDLIKGPWTKEEDDKVVSLVAKYGPKKWTLIARHLRGRIGKQCRERWHNHLNPNIKKTAWTEEEDQLIYTAHQKWGNQWAKIAKLLPGRTDNAIKNHWNSTMRRKYEGPLAVRRRTKLPTSDHLDGSVVGGLDGGAGSVGSTTLGYDTSDANITNGSASLTMPALLSETAGETLQNLIRKNRKKPSIDDRMFMEDAMVQGNIIDGNVAVSTRRGDFLVSPVADRKKHYIIEPLYSAKVDMKLLLGTNVGGTMQNNNNNTIEGRGEGEEGEGGAEQGRSQAPVGATLYQKLPGGGVQQLENCIPTNINLYDLLTSARQQDAANQQDGQVENKLTPNILRRKRKLISEDGMNELQMLQHQERQFQQLMGVGDNNASDDEQPARATVPGGGNGGRNHPAFGSHVMSPSITPIKPLPFSPSQFLNSPSLTVSFDQLPASTPVKRAALKNDTSLLSTPVPAKEAGVTPYIKKEPVTPGTAAGTNVKADPAAQQDEGKTQTPLKETKPSLEPRTPTPFKNAMAEVGKRRSEVYVPPSPAVLGEDIAEIMHQEQAKENSAESSSSTLVSDNSSATANKSQDEGKVGSKENKIPPVASTAAAGNASPRNQKKSSTSVFSQQWENSDMSFFAETPSKSLISESVALSPSLRERLGDTEILLEDELKDGTGTPAKRSGKKTASTPTSVDHKWLNGGKSVPEWLVDRKKKEASKKQPSDASRRIELIQDFDMPGVATGIAISPDGQYILATGTYKPRVKCFEVSNLSLKFERCFDSEVEKFAILGEDYGKVAFLHSDRYVEIHAAPGRHYRLRIPRFGRDLMYHTPTCDLLMVGTSPDIYRLNLERGQFLLPYTTSASAIESVTVNREHQLICVGTQDGTIEAWDYRDKASCGTLDVASSLPNSKEVASVTALEFKNGLTIAAGTSTGHVLLYDIRARSPLAVKDHLNQLPIKKIRFQGDQKSVYSLDAAMLKIWDETTLKQKACIESSCNFNDFAHFPGSGLFLFAQEDTKMLPYYVPSEGPAPRWCSFLDNLVEDIESETVQNLYDDYKFITKQELADLNLEHLEGTKMLRAYMHGFFIDIRLYKQAKSVSETFAFDGFRKEKIRKQIEATRPARIQLKATLPEVNRELAKQLMEEEHMKSTKRSAIAKGLLRDERFKGMFENPDFAIDKEANEYRILDAVLQRSERGKARRMEQVQLITDEGEDGDEGSTDDDLYSEKSESEKEEDEDEEMDDKPSNGASYKKPRTITKPNGSSNGSTDRKQATDDAGDGFSLNVEEGASFNIIQPSRKLQNVSLGKRVTKLDHSTTSTQFENGIGKREITFTTSGRSRGNKGEDRDRSRYQAALKKHKEERRQVIRSAKGVIRKRTAMKKF</sequence>
<dbReference type="InterPro" id="IPR040382">
    <property type="entry name" value="NOL10/Enp2"/>
</dbReference>
<accession>A0A182F4Y3</accession>
<comment type="subcellular location">
    <subcellularLocation>
        <location evidence="1">Nucleus</location>
        <location evidence="1">Nucleolus</location>
    </subcellularLocation>
</comment>
<proteinExistence type="inferred from homology"/>
<dbReference type="Gene3D" id="1.10.10.60">
    <property type="entry name" value="Homeodomain-like"/>
    <property type="match status" value="3"/>
</dbReference>
<dbReference type="SMART" id="SM00717">
    <property type="entry name" value="SANT"/>
    <property type="match status" value="3"/>
</dbReference>
<dbReference type="GO" id="GO:0030686">
    <property type="term" value="C:90S preribosome"/>
    <property type="evidence" value="ECO:0007669"/>
    <property type="project" value="TreeGrafter"/>
</dbReference>
<keyword evidence="4" id="KW-0853">WD repeat</keyword>
<feature type="region of interest" description="Disordered" evidence="10">
    <location>
        <begin position="528"/>
        <end position="577"/>
    </location>
</feature>
<organism evidence="11 12">
    <name type="scientific">Anopheles albimanus</name>
    <name type="common">New world malaria mosquito</name>
    <dbReference type="NCBI Taxonomy" id="7167"/>
    <lineage>
        <taxon>Eukaryota</taxon>
        <taxon>Metazoa</taxon>
        <taxon>Ecdysozoa</taxon>
        <taxon>Arthropoda</taxon>
        <taxon>Hexapoda</taxon>
        <taxon>Insecta</taxon>
        <taxon>Pterygota</taxon>
        <taxon>Neoptera</taxon>
        <taxon>Endopterygota</taxon>
        <taxon>Diptera</taxon>
        <taxon>Nematocera</taxon>
        <taxon>Culicoidea</taxon>
        <taxon>Culicidae</taxon>
        <taxon>Anophelinae</taxon>
        <taxon>Anopheles</taxon>
    </lineage>
</organism>
<evidence type="ECO:0000256" key="1">
    <source>
        <dbReference type="ARBA" id="ARBA00004604"/>
    </source>
</evidence>
<reference evidence="11" key="2">
    <citation type="submission" date="2022-08" db="UniProtKB">
        <authorList>
            <consortium name="EnsemblMetazoa"/>
        </authorList>
    </citation>
    <scope>IDENTIFICATION</scope>
    <source>
        <strain evidence="11">STECLA/ALBI9_A</strain>
    </source>
</reference>
<feature type="region of interest" description="Disordered" evidence="10">
    <location>
        <begin position="318"/>
        <end position="344"/>
    </location>
</feature>
<keyword evidence="12" id="KW-1185">Reference proteome</keyword>
<dbReference type="InterPro" id="IPR056550">
    <property type="entry name" value="NOL10_2nd"/>
</dbReference>
<dbReference type="PANTHER" id="PTHR14927:SF0">
    <property type="entry name" value="NUCLEOLAR PROTEIN 10"/>
    <property type="match status" value="1"/>
</dbReference>
<dbReference type="InterPro" id="IPR001005">
    <property type="entry name" value="SANT/Myb"/>
</dbReference>
<dbReference type="InterPro" id="IPR009057">
    <property type="entry name" value="Homeodomain-like_sf"/>
</dbReference>
<keyword evidence="5" id="KW-0677">Repeat</keyword>
<keyword evidence="7" id="KW-0238">DNA-binding</keyword>
<dbReference type="Proteomes" id="UP000069272">
    <property type="component" value="Chromosome 2L"/>
</dbReference>
<feature type="compositionally biased region" description="Acidic residues" evidence="10">
    <location>
        <begin position="1279"/>
        <end position="1289"/>
    </location>
</feature>
<evidence type="ECO:0000313" key="11">
    <source>
        <dbReference type="EnsemblMetazoa" id="AALB001524-PA"/>
    </source>
</evidence>
<dbReference type="Pfam" id="PF00249">
    <property type="entry name" value="Myb_DNA-binding"/>
    <property type="match status" value="1"/>
</dbReference>
<feature type="region of interest" description="Disordered" evidence="10">
    <location>
        <begin position="1253"/>
        <end position="1330"/>
    </location>
</feature>
<evidence type="ECO:0000256" key="5">
    <source>
        <dbReference type="ARBA" id="ARBA00022737"/>
    </source>
</evidence>
<keyword evidence="6" id="KW-0805">Transcription regulation</keyword>
<dbReference type="PROSITE" id="PS50082">
    <property type="entry name" value="WD_REPEATS_2"/>
    <property type="match status" value="1"/>
</dbReference>
<dbReference type="Pfam" id="PF23098">
    <property type="entry name" value="Beta-prop_NOL10_N"/>
    <property type="match status" value="1"/>
</dbReference>
<evidence type="ECO:0000256" key="4">
    <source>
        <dbReference type="ARBA" id="ARBA00022574"/>
    </source>
</evidence>
<dbReference type="EnsemblMetazoa" id="AALB001524-RA">
    <property type="protein sequence ID" value="AALB001524-PA"/>
    <property type="gene ID" value="AALB001524"/>
</dbReference>
<keyword evidence="8" id="KW-0804">Transcription</keyword>
<dbReference type="Pfam" id="PF08159">
    <property type="entry name" value="NUC153"/>
    <property type="match status" value="1"/>
</dbReference>
<feature type="compositionally biased region" description="Low complexity" evidence="10">
    <location>
        <begin position="620"/>
        <end position="631"/>
    </location>
</feature>
<keyword evidence="9" id="KW-0539">Nucleus</keyword>
<dbReference type="VEuPathDB" id="VectorBase:AALB001524"/>
<dbReference type="InterPro" id="IPR017930">
    <property type="entry name" value="Myb_dom"/>
</dbReference>